<name>A0A0D0PEH6_PSEFL</name>
<feature type="binding site" evidence="7">
    <location>
        <begin position="46"/>
        <end position="53"/>
    </location>
    <ligand>
        <name>ATP</name>
        <dbReference type="ChEBI" id="CHEBI:30616"/>
    </ligand>
</feature>
<dbReference type="Pfam" id="PF00580">
    <property type="entry name" value="UvrD-helicase"/>
    <property type="match status" value="1"/>
</dbReference>
<dbReference type="InterPro" id="IPR014016">
    <property type="entry name" value="UvrD-like_ATP-bd"/>
</dbReference>
<dbReference type="SUPFAM" id="SSF52540">
    <property type="entry name" value="P-loop containing nucleoside triphosphate hydrolases"/>
    <property type="match status" value="1"/>
</dbReference>
<evidence type="ECO:0000256" key="6">
    <source>
        <dbReference type="ARBA" id="ARBA00034923"/>
    </source>
</evidence>
<keyword evidence="3 7" id="KW-0347">Helicase</keyword>
<gene>
    <name evidence="9" type="ORF">RL74_04215</name>
</gene>
<evidence type="ECO:0000256" key="4">
    <source>
        <dbReference type="ARBA" id="ARBA00022840"/>
    </source>
</evidence>
<dbReference type="AlphaFoldDB" id="A0A0D0PEH6"/>
<comment type="caution">
    <text evidence="9">The sequence shown here is derived from an EMBL/GenBank/DDBJ whole genome shotgun (WGS) entry which is preliminary data.</text>
</comment>
<dbReference type="InterPro" id="IPR027417">
    <property type="entry name" value="P-loop_NTPase"/>
</dbReference>
<dbReference type="Proteomes" id="UP000032101">
    <property type="component" value="Unassembled WGS sequence"/>
</dbReference>
<dbReference type="GO" id="GO:0016787">
    <property type="term" value="F:hydrolase activity"/>
    <property type="evidence" value="ECO:0007669"/>
    <property type="project" value="UniProtKB-UniRule"/>
</dbReference>
<keyword evidence="5" id="KW-0238">DNA-binding</keyword>
<dbReference type="InterPro" id="IPR000212">
    <property type="entry name" value="DNA_helicase_UvrD/REP"/>
</dbReference>
<keyword evidence="4 7" id="KW-0067">ATP-binding</keyword>
<organism evidence="9 10">
    <name type="scientific">Pseudomonas fluorescens</name>
    <dbReference type="NCBI Taxonomy" id="294"/>
    <lineage>
        <taxon>Bacteria</taxon>
        <taxon>Pseudomonadati</taxon>
        <taxon>Pseudomonadota</taxon>
        <taxon>Gammaproteobacteria</taxon>
        <taxon>Pseudomonadales</taxon>
        <taxon>Pseudomonadaceae</taxon>
        <taxon>Pseudomonas</taxon>
    </lineage>
</organism>
<dbReference type="PANTHER" id="PTHR11070:SF2">
    <property type="entry name" value="ATP-DEPENDENT DNA HELICASE SRS2"/>
    <property type="match status" value="1"/>
</dbReference>
<proteinExistence type="predicted"/>
<dbReference type="GO" id="GO:0000725">
    <property type="term" value="P:recombinational repair"/>
    <property type="evidence" value="ECO:0007669"/>
    <property type="project" value="TreeGrafter"/>
</dbReference>
<evidence type="ECO:0000256" key="7">
    <source>
        <dbReference type="PROSITE-ProRule" id="PRU00560"/>
    </source>
</evidence>
<keyword evidence="2 7" id="KW-0378">Hydrolase</keyword>
<dbReference type="Gene3D" id="1.10.10.160">
    <property type="match status" value="1"/>
</dbReference>
<dbReference type="OrthoDB" id="384988at2"/>
<evidence type="ECO:0000313" key="9">
    <source>
        <dbReference type="EMBL" id="KIQ60689.1"/>
    </source>
</evidence>
<dbReference type="PANTHER" id="PTHR11070">
    <property type="entry name" value="UVRD / RECB / PCRA DNA HELICASE FAMILY MEMBER"/>
    <property type="match status" value="1"/>
</dbReference>
<dbReference type="Gene3D" id="3.40.50.300">
    <property type="entry name" value="P-loop containing nucleotide triphosphate hydrolases"/>
    <property type="match status" value="1"/>
</dbReference>
<evidence type="ECO:0000256" key="3">
    <source>
        <dbReference type="ARBA" id="ARBA00022806"/>
    </source>
</evidence>
<feature type="domain" description="UvrD-like helicase ATP-binding" evidence="8">
    <location>
        <begin position="25"/>
        <end position="319"/>
    </location>
</feature>
<dbReference type="GO" id="GO:0003677">
    <property type="term" value="F:DNA binding"/>
    <property type="evidence" value="ECO:0007669"/>
    <property type="project" value="UniProtKB-KW"/>
</dbReference>
<dbReference type="RefSeq" id="WP_042728568.1">
    <property type="nucleotide sequence ID" value="NZ_JXNZ01000023.1"/>
</dbReference>
<evidence type="ECO:0000256" key="1">
    <source>
        <dbReference type="ARBA" id="ARBA00022741"/>
    </source>
</evidence>
<protein>
    <recommendedName>
        <fullName evidence="6">DNA 3'-5' helicase II</fullName>
    </recommendedName>
</protein>
<keyword evidence="1 7" id="KW-0547">Nucleotide-binding</keyword>
<dbReference type="InterPro" id="IPR013986">
    <property type="entry name" value="DExx_box_DNA_helicase_dom_sf"/>
</dbReference>
<reference evidence="9 10" key="1">
    <citation type="submission" date="2015-01" db="EMBL/GenBank/DDBJ databases">
        <title>Draft Genome Sequence of the Biocontrol and Plant Growth-Promoting Rhizobacteria (PGPR) Pseudomonas fluorescens UM270.</title>
        <authorList>
            <person name="Hernandez-Salmeron J.E."/>
            <person name="Santoyo G."/>
            <person name="Moreno-Hagelsieb G."/>
            <person name="Hernandez-Leon R."/>
        </authorList>
    </citation>
    <scope>NUCLEOTIDE SEQUENCE [LARGE SCALE GENOMIC DNA]</scope>
    <source>
        <strain evidence="9 10">UM270</strain>
    </source>
</reference>
<dbReference type="EMBL" id="JXNZ01000023">
    <property type="protein sequence ID" value="KIQ60689.1"/>
    <property type="molecule type" value="Genomic_DNA"/>
</dbReference>
<evidence type="ECO:0000256" key="2">
    <source>
        <dbReference type="ARBA" id="ARBA00022801"/>
    </source>
</evidence>
<dbReference type="GO" id="GO:0005524">
    <property type="term" value="F:ATP binding"/>
    <property type="evidence" value="ECO:0007669"/>
    <property type="project" value="UniProtKB-UniRule"/>
</dbReference>
<dbReference type="PROSITE" id="PS51198">
    <property type="entry name" value="UVRD_HELICASE_ATP_BIND"/>
    <property type="match status" value="1"/>
</dbReference>
<accession>A0A0D0PEH6</accession>
<evidence type="ECO:0000256" key="5">
    <source>
        <dbReference type="ARBA" id="ARBA00023125"/>
    </source>
</evidence>
<evidence type="ECO:0000313" key="10">
    <source>
        <dbReference type="Proteomes" id="UP000032101"/>
    </source>
</evidence>
<evidence type="ECO:0000259" key="8">
    <source>
        <dbReference type="PROSITE" id="PS51198"/>
    </source>
</evidence>
<dbReference type="GO" id="GO:0043138">
    <property type="term" value="F:3'-5' DNA helicase activity"/>
    <property type="evidence" value="ECO:0007669"/>
    <property type="project" value="TreeGrafter"/>
</dbReference>
<dbReference type="PATRIC" id="fig|294.124.peg.858"/>
<sequence length="675" mass="76230">MTAFRDLVSEITEDDVAWVVELMKLKELDAPRIEFLRSRETLDVSACPGSGKTTMVVAKLAILARKWTSRTRGICVLSHTNVARHEIEHRLGNTETGQRLLSYPHYIDTIHGFVSRFLATPWLLSAGFRFTAIDDELTHRMRFNCMSLADRKKVRGYFERSNFKAESLRLTSTDFTDPLTGNNFPCGPDADSYKIMAAAMGEAAKRGYFCYDEIFVLGKAQLTERPGVGASLRHRFPCVLVDEMQDTSDLQNEYLSTIFPREDGSICVTRVGDPNQAIFDSEASSQGNDFPDVEQSLDIASSFRFDESIALLANPFAFHPVAQRLRGLRAKGNEQRLPHTIFVFPDGDCGEVLDAYGRHVLQHLPIELLQKATITALGFTHKGIDPEDQDEHYPKTVAHYWGKYDRNAGGSGYKPPTLVERLRLARYHLTKGETAHQAVEEMARALIHLANLSDPRMRIKPGARQHVQVQQLLIKPDDLQQYQHLIVEVLFSSETISQRRWKVLGHRFSSLAKVLAATNELSEAGKEYLGWVEDAQETIQEETVAPSMNTYRCVHEQRTVDIKLGSVHSAKGQTHTATLVLETYNYGHVLNSLMPWMLGQQCHGGKSVKIRQRRRLLAMYVAMTRPTHLLCLAISRRSLGEGEAFEQSRQMLIDQGWNVHQIVPRNTVDSVDPTP</sequence>